<dbReference type="HOGENOM" id="CLU_3367928_0_0_6"/>
<evidence type="ECO:0000313" key="1">
    <source>
        <dbReference type="EMBL" id="EIC22020.1"/>
    </source>
</evidence>
<name>H8YZ93_9GAMM</name>
<protein>
    <submittedName>
        <fullName evidence="1">Uncharacterized protein</fullName>
    </submittedName>
</protein>
<proteinExistence type="predicted"/>
<dbReference type="Proteomes" id="UP000002964">
    <property type="component" value="Unassembled WGS sequence"/>
</dbReference>
<dbReference type="STRING" id="631362.Thi970DRAFT_02261"/>
<accession>H8YZ93</accession>
<keyword evidence="2" id="KW-1185">Reference proteome</keyword>
<gene>
    <name evidence="1" type="ORF">Thi970DRAFT_02261</name>
</gene>
<evidence type="ECO:0000313" key="2">
    <source>
        <dbReference type="Proteomes" id="UP000002964"/>
    </source>
</evidence>
<organism evidence="1 2">
    <name type="scientific">Thiorhodovibrio frisius</name>
    <dbReference type="NCBI Taxonomy" id="631362"/>
    <lineage>
        <taxon>Bacteria</taxon>
        <taxon>Pseudomonadati</taxon>
        <taxon>Pseudomonadota</taxon>
        <taxon>Gammaproteobacteria</taxon>
        <taxon>Chromatiales</taxon>
        <taxon>Chromatiaceae</taxon>
        <taxon>Thiorhodovibrio</taxon>
    </lineage>
</organism>
<reference evidence="2" key="1">
    <citation type="submission" date="2011-06" db="EMBL/GenBank/DDBJ databases">
        <authorList>
            <consortium name="US DOE Joint Genome Institute (JGI-PGF)"/>
            <person name="Lucas S."/>
            <person name="Han J."/>
            <person name="Lapidus A."/>
            <person name="Cheng J.-F."/>
            <person name="Goodwin L."/>
            <person name="Pitluck S."/>
            <person name="Peters L."/>
            <person name="Land M.L."/>
            <person name="Hauser L."/>
            <person name="Vogl K."/>
            <person name="Liu Z."/>
            <person name="Overmann J."/>
            <person name="Frigaard N.-U."/>
            <person name="Bryant D.A."/>
            <person name="Woyke T.J."/>
        </authorList>
    </citation>
    <scope>NUCLEOTIDE SEQUENCE [LARGE SCALE GENOMIC DNA]</scope>
    <source>
        <strain evidence="2">970</strain>
    </source>
</reference>
<sequence length="35" mass="3824">MLDDSIFRIDNWHTMPPRLLAGAQSGALKGNLGID</sequence>
<dbReference type="AlphaFoldDB" id="H8YZ93"/>
<reference evidence="1 2" key="2">
    <citation type="submission" date="2011-11" db="EMBL/GenBank/DDBJ databases">
        <authorList>
            <consortium name="US DOE Joint Genome Institute"/>
            <person name="Lucas S."/>
            <person name="Han J."/>
            <person name="Lapidus A."/>
            <person name="Cheng J.-F."/>
            <person name="Goodwin L."/>
            <person name="Pitluck S."/>
            <person name="Peters L."/>
            <person name="Ovchinnikova G."/>
            <person name="Zhang X."/>
            <person name="Detter J.C."/>
            <person name="Han C."/>
            <person name="Tapia R."/>
            <person name="Land M."/>
            <person name="Hauser L."/>
            <person name="Kyrpides N."/>
            <person name="Ivanova N."/>
            <person name="Pagani I."/>
            <person name="Vogl K."/>
            <person name="Liu Z."/>
            <person name="Overmann J."/>
            <person name="Frigaard N.-U."/>
            <person name="Bryant D."/>
            <person name="Woyke T."/>
        </authorList>
    </citation>
    <scope>NUCLEOTIDE SEQUENCE [LARGE SCALE GENOMIC DNA]</scope>
    <source>
        <strain evidence="1 2">970</strain>
    </source>
</reference>
<dbReference type="EMBL" id="JH603169">
    <property type="protein sequence ID" value="EIC22020.1"/>
    <property type="molecule type" value="Genomic_DNA"/>
</dbReference>